<organism evidence="1 2">
    <name type="scientific">Saccharopolyspora elongata</name>
    <dbReference type="NCBI Taxonomy" id="2530387"/>
    <lineage>
        <taxon>Bacteria</taxon>
        <taxon>Bacillati</taxon>
        <taxon>Actinomycetota</taxon>
        <taxon>Actinomycetes</taxon>
        <taxon>Pseudonocardiales</taxon>
        <taxon>Pseudonocardiaceae</taxon>
        <taxon>Saccharopolyspora</taxon>
    </lineage>
</organism>
<accession>A0A4R4ZF31</accession>
<dbReference type="InterPro" id="IPR023214">
    <property type="entry name" value="HAD_sf"/>
</dbReference>
<sequence>MRKPGLVASDVDGTLLDPMERVSPRTARTVQRVVASGTPFVLVTGRPPRWVPTVVEGLGVSGVTVCANGAVLYDAAADRVLQSHVIDPMLLHDVARELRHELPGCAFAVERTTDGARDRPHEQFLAEVDFRRAWPNSDIRVAGTDELTGKPAVKLLVLHKHMTSAEMAAAAGEVLGSQLQLTYSTTAGLIELSAPGVDKATGLAAVAGKLGVAQEDVIAFGDMPNDVPMLEWAGHGVAMRNAHKEALAVADEVTTATNAEDGVAHVLDRWW</sequence>
<dbReference type="Gene3D" id="3.40.50.1000">
    <property type="entry name" value="HAD superfamily/HAD-like"/>
    <property type="match status" value="1"/>
</dbReference>
<dbReference type="SFLD" id="SFLDG01140">
    <property type="entry name" value="C2.B:_Phosphomannomutase_and_P"/>
    <property type="match status" value="1"/>
</dbReference>
<dbReference type="CDD" id="cd07516">
    <property type="entry name" value="HAD_Pase"/>
    <property type="match status" value="1"/>
</dbReference>
<dbReference type="RefSeq" id="WP_132479239.1">
    <property type="nucleotide sequence ID" value="NZ_SMKW01000001.1"/>
</dbReference>
<dbReference type="EMBL" id="SMKW01000001">
    <property type="protein sequence ID" value="TDD56646.1"/>
    <property type="molecule type" value="Genomic_DNA"/>
</dbReference>
<dbReference type="SFLD" id="SFLDS00003">
    <property type="entry name" value="Haloacid_Dehalogenase"/>
    <property type="match status" value="1"/>
</dbReference>
<dbReference type="Gene3D" id="3.30.1240.10">
    <property type="match status" value="1"/>
</dbReference>
<dbReference type="InterPro" id="IPR036412">
    <property type="entry name" value="HAD-like_sf"/>
</dbReference>
<dbReference type="GO" id="GO:0016791">
    <property type="term" value="F:phosphatase activity"/>
    <property type="evidence" value="ECO:0007669"/>
    <property type="project" value="UniProtKB-ARBA"/>
</dbReference>
<dbReference type="PANTHER" id="PTHR10000:SF8">
    <property type="entry name" value="HAD SUPERFAMILY HYDROLASE-LIKE, TYPE 3"/>
    <property type="match status" value="1"/>
</dbReference>
<dbReference type="NCBIfam" id="TIGR00099">
    <property type="entry name" value="Cof-subfamily"/>
    <property type="match status" value="1"/>
</dbReference>
<dbReference type="InterPro" id="IPR000150">
    <property type="entry name" value="Cof"/>
</dbReference>
<dbReference type="GO" id="GO:0005829">
    <property type="term" value="C:cytosol"/>
    <property type="evidence" value="ECO:0007669"/>
    <property type="project" value="TreeGrafter"/>
</dbReference>
<gene>
    <name evidence="1" type="ORF">E1288_00755</name>
</gene>
<comment type="caution">
    <text evidence="1">The sequence shown here is derived from an EMBL/GenBank/DDBJ whole genome shotgun (WGS) entry which is preliminary data.</text>
</comment>
<dbReference type="AlphaFoldDB" id="A0A4R4ZF31"/>
<evidence type="ECO:0000313" key="1">
    <source>
        <dbReference type="EMBL" id="TDD56646.1"/>
    </source>
</evidence>
<protein>
    <submittedName>
        <fullName evidence="1">HAD family phosphatase</fullName>
    </submittedName>
</protein>
<dbReference type="SUPFAM" id="SSF56784">
    <property type="entry name" value="HAD-like"/>
    <property type="match status" value="1"/>
</dbReference>
<dbReference type="OrthoDB" id="3180855at2"/>
<dbReference type="Pfam" id="PF08282">
    <property type="entry name" value="Hydrolase_3"/>
    <property type="match status" value="1"/>
</dbReference>
<dbReference type="NCBIfam" id="TIGR01484">
    <property type="entry name" value="HAD-SF-IIB"/>
    <property type="match status" value="1"/>
</dbReference>
<dbReference type="PANTHER" id="PTHR10000">
    <property type="entry name" value="PHOSPHOSERINE PHOSPHATASE"/>
    <property type="match status" value="1"/>
</dbReference>
<dbReference type="GO" id="GO:0000287">
    <property type="term" value="F:magnesium ion binding"/>
    <property type="evidence" value="ECO:0007669"/>
    <property type="project" value="TreeGrafter"/>
</dbReference>
<proteinExistence type="predicted"/>
<reference evidence="1 2" key="1">
    <citation type="submission" date="2019-03" db="EMBL/GenBank/DDBJ databases">
        <title>Draft genome sequences of novel Actinobacteria.</title>
        <authorList>
            <person name="Sahin N."/>
            <person name="Ay H."/>
            <person name="Saygin H."/>
        </authorList>
    </citation>
    <scope>NUCLEOTIDE SEQUENCE [LARGE SCALE GENOMIC DNA]</scope>
    <source>
        <strain evidence="1 2">7K502</strain>
    </source>
</reference>
<evidence type="ECO:0000313" key="2">
    <source>
        <dbReference type="Proteomes" id="UP000294947"/>
    </source>
</evidence>
<dbReference type="Proteomes" id="UP000294947">
    <property type="component" value="Unassembled WGS sequence"/>
</dbReference>
<keyword evidence="2" id="KW-1185">Reference proteome</keyword>
<name>A0A4R4ZF31_9PSEU</name>
<dbReference type="InterPro" id="IPR006379">
    <property type="entry name" value="HAD-SF_hydro_IIB"/>
</dbReference>